<evidence type="ECO:0000313" key="2">
    <source>
        <dbReference type="EMBL" id="CAK99370.1"/>
    </source>
</evidence>
<dbReference type="RefSeq" id="WP_155522126.1">
    <property type="nucleotide sequence ID" value="NZ_CP013197.1"/>
</dbReference>
<keyword evidence="11" id="KW-1185">Reference proteome</keyword>
<evidence type="ECO:0000313" key="5">
    <source>
        <dbReference type="EMBL" id="QIA69198.1"/>
    </source>
</evidence>
<dbReference type="GeneID" id="54239911"/>
<proteinExistence type="predicted"/>
<sequence length="57" mass="6952">MSKFISHCNYCAGYFDFSDYDIENKPLETINKFKIRNHKYYFNSYQGIKNIKNKEEL</sequence>
<reference evidence="4 10" key="2">
    <citation type="submission" date="2019-11" db="EMBL/GenBank/DDBJ databases">
        <title>Whole genome sequencing and comparative genomics analyses of five strains of Spiroplasma citri.</title>
        <authorList>
            <person name="Yokomi R."/>
            <person name="Chen J."/>
            <person name="Rattner R."/>
            <person name="Vidalakis G."/>
        </authorList>
    </citation>
    <scope>NUCLEOTIDE SEQUENCE [LARGE SCALE GENOMIC DNA]</scope>
    <source>
        <strain evidence="4 10">BR12</strain>
    </source>
</reference>
<dbReference type="EMBL" id="AM285312">
    <property type="protein sequence ID" value="CAK99370.1"/>
    <property type="molecule type" value="Genomic_DNA"/>
</dbReference>
<dbReference type="KEGG" id="sck:SCITRI_001210"/>
<evidence type="ECO:0000313" key="9">
    <source>
        <dbReference type="EMBL" id="WFG97152.1"/>
    </source>
</evidence>
<evidence type="ECO:0000313" key="10">
    <source>
        <dbReference type="Proteomes" id="UP000464735"/>
    </source>
</evidence>
<organism evidence="3">
    <name type="scientific">Spiroplasma citri</name>
    <dbReference type="NCBI Taxonomy" id="2133"/>
    <lineage>
        <taxon>Bacteria</taxon>
        <taxon>Bacillati</taxon>
        <taxon>Mycoplasmatota</taxon>
        <taxon>Mollicutes</taxon>
        <taxon>Entomoplasmatales</taxon>
        <taxon>Spiroplasmataceae</taxon>
        <taxon>Spiroplasma</taxon>
    </lineage>
</organism>
<reference evidence="3" key="1">
    <citation type="journal article" date="2010" name="Appl. Environ. Microbiol.">
        <title>Partial chromosome sequence of Spiroplasma citri reveals extensive viral invasion and important gene decay.</title>
        <authorList>
            <person name="Carle P."/>
            <person name="Saillard C."/>
            <person name="Carrere N."/>
            <person name="Carrere S."/>
            <person name="Duret S."/>
            <person name="Eveillard S."/>
            <person name="Gaurivaud P."/>
            <person name="Gourgues G."/>
            <person name="Gouzy J."/>
            <person name="Salar P."/>
            <person name="Verdin E."/>
            <person name="Breton M."/>
            <person name="Blanchard A."/>
            <person name="Laigret F."/>
            <person name="Bove J.M."/>
            <person name="Renaudin J."/>
            <person name="Foissac X."/>
        </authorList>
    </citation>
    <scope>NUCLEOTIDE SEQUENCE</scope>
    <source>
        <strain evidence="3">GII3-3X</strain>
    </source>
</reference>
<evidence type="ECO:0000313" key="1">
    <source>
        <dbReference type="EMBL" id="CAK99289.1"/>
    </source>
</evidence>
<dbReference type="EMBL" id="CP096246">
    <property type="protein sequence ID" value="WFG97152.1"/>
    <property type="molecule type" value="Genomic_DNA"/>
</dbReference>
<protein>
    <submittedName>
        <fullName evidence="3">Uncharacterized protein</fullName>
    </submittedName>
</protein>
<dbReference type="KEGG" id="sck:SCITRI_001610"/>
<dbReference type="EMBL" id="CP046368">
    <property type="protein sequence ID" value="QIA69128.1"/>
    <property type="molecule type" value="Genomic_DNA"/>
</dbReference>
<reference evidence="7 11" key="3">
    <citation type="submission" date="2022-04" db="EMBL/GenBank/DDBJ databases">
        <title>Whole genome of Spiroplasma citri.</title>
        <authorList>
            <person name="Khanchezar A."/>
            <person name="Izadpanah K."/>
            <person name="Taghavi M."/>
            <person name="Ghorbani A."/>
            <person name="Beven L."/>
        </authorList>
    </citation>
    <scope>NUCLEOTIDE SEQUENCE [LARGE SCALE GENOMIC DNA]</scope>
    <source>
        <strain evidence="7 11">D4</strain>
    </source>
</reference>
<dbReference type="EMBL" id="CP046368">
    <property type="protein sequence ID" value="QIA69534.1"/>
    <property type="molecule type" value="Genomic_DNA"/>
</dbReference>
<gene>
    <name evidence="4" type="ORF">GL298_06230</name>
    <name evidence="5" type="ORF">GL298_06640</name>
    <name evidence="6" type="ORF">GL298_08755</name>
    <name evidence="9" type="ORF">M0C40_03910</name>
    <name evidence="7" type="ORF">M0C40_05640</name>
    <name evidence="8" type="ORF">M0C40_06310</name>
    <name evidence="1" type="ORF">SPICI10_010</name>
    <name evidence="2" type="ORF">SPICI11_012</name>
    <name evidence="3" type="ORF">SPICINP04_007</name>
</gene>
<dbReference type="Proteomes" id="UP000464735">
    <property type="component" value="Chromosome"/>
</dbReference>
<dbReference type="Proteomes" id="UP001214629">
    <property type="component" value="Chromosome"/>
</dbReference>
<dbReference type="KEGG" id="sck:SCITRI_001085"/>
<evidence type="ECO:0000313" key="6">
    <source>
        <dbReference type="EMBL" id="QIA69534.1"/>
    </source>
</evidence>
<dbReference type="AlphaFoldDB" id="Q14KQ0"/>
<evidence type="ECO:0000313" key="11">
    <source>
        <dbReference type="Proteomes" id="UP001214629"/>
    </source>
</evidence>
<evidence type="ECO:0000313" key="8">
    <source>
        <dbReference type="EMBL" id="WFG95711.1"/>
    </source>
</evidence>
<evidence type="ECO:0000313" key="7">
    <source>
        <dbReference type="EMBL" id="WFG95578.1"/>
    </source>
</evidence>
<evidence type="ECO:0000313" key="3">
    <source>
        <dbReference type="EMBL" id="CAK99930.1"/>
    </source>
</evidence>
<dbReference type="EMBL" id="CP096246">
    <property type="protein sequence ID" value="WFG95711.1"/>
    <property type="molecule type" value="Genomic_DNA"/>
</dbReference>
<dbReference type="EMBL" id="CP096246">
    <property type="protein sequence ID" value="WFG95578.1"/>
    <property type="molecule type" value="Genomic_DNA"/>
</dbReference>
<dbReference type="EMBL" id="CP046368">
    <property type="protein sequence ID" value="QIA69198.1"/>
    <property type="molecule type" value="Genomic_DNA"/>
</dbReference>
<evidence type="ECO:0000313" key="4">
    <source>
        <dbReference type="EMBL" id="QIA69128.1"/>
    </source>
</evidence>
<dbReference type="STRING" id="2133.SCITRI_001085"/>
<name>Q14KQ0_SPICI</name>
<accession>Q14KQ0</accession>
<dbReference type="EMBL" id="AM285325">
    <property type="protein sequence ID" value="CAK99930.1"/>
    <property type="molecule type" value="Genomic_DNA"/>
</dbReference>
<dbReference type="EMBL" id="AM285311">
    <property type="protein sequence ID" value="CAK99289.1"/>
    <property type="molecule type" value="Genomic_DNA"/>
</dbReference>